<feature type="compositionally biased region" description="Basic residues" evidence="1">
    <location>
        <begin position="506"/>
        <end position="520"/>
    </location>
</feature>
<feature type="compositionally biased region" description="Basic and acidic residues" evidence="1">
    <location>
        <begin position="467"/>
        <end position="481"/>
    </location>
</feature>
<feature type="region of interest" description="Disordered" evidence="1">
    <location>
        <begin position="129"/>
        <end position="342"/>
    </location>
</feature>
<organism evidence="2 3">
    <name type="scientific">Anopheles culicifacies</name>
    <dbReference type="NCBI Taxonomy" id="139723"/>
    <lineage>
        <taxon>Eukaryota</taxon>
        <taxon>Metazoa</taxon>
        <taxon>Ecdysozoa</taxon>
        <taxon>Arthropoda</taxon>
        <taxon>Hexapoda</taxon>
        <taxon>Insecta</taxon>
        <taxon>Pterygota</taxon>
        <taxon>Neoptera</taxon>
        <taxon>Endopterygota</taxon>
        <taxon>Diptera</taxon>
        <taxon>Nematocera</taxon>
        <taxon>Culicoidea</taxon>
        <taxon>Culicidae</taxon>
        <taxon>Anophelinae</taxon>
        <taxon>Anopheles</taxon>
        <taxon>culicifacies species complex</taxon>
    </lineage>
</organism>
<evidence type="ECO:0000313" key="3">
    <source>
        <dbReference type="Proteomes" id="UP000075883"/>
    </source>
</evidence>
<reference evidence="2" key="2">
    <citation type="submission" date="2020-05" db="UniProtKB">
        <authorList>
            <consortium name="EnsemblMetazoa"/>
        </authorList>
    </citation>
    <scope>IDENTIFICATION</scope>
    <source>
        <strain evidence="2">A-37</strain>
    </source>
</reference>
<feature type="region of interest" description="Disordered" evidence="1">
    <location>
        <begin position="355"/>
        <end position="560"/>
    </location>
</feature>
<reference evidence="3" key="1">
    <citation type="submission" date="2013-09" db="EMBL/GenBank/DDBJ databases">
        <title>The Genome Sequence of Anopheles culicifacies species A.</title>
        <authorList>
            <consortium name="The Broad Institute Genomics Platform"/>
            <person name="Neafsey D.E."/>
            <person name="Besansky N."/>
            <person name="Howell P."/>
            <person name="Walton C."/>
            <person name="Young S.K."/>
            <person name="Zeng Q."/>
            <person name="Gargeya S."/>
            <person name="Fitzgerald M."/>
            <person name="Haas B."/>
            <person name="Abouelleil A."/>
            <person name="Allen A.W."/>
            <person name="Alvarado L."/>
            <person name="Arachchi H.M."/>
            <person name="Berlin A.M."/>
            <person name="Chapman S.B."/>
            <person name="Gainer-Dewar J."/>
            <person name="Goldberg J."/>
            <person name="Griggs A."/>
            <person name="Gujja S."/>
            <person name="Hansen M."/>
            <person name="Howarth C."/>
            <person name="Imamovic A."/>
            <person name="Ireland A."/>
            <person name="Larimer J."/>
            <person name="McCowan C."/>
            <person name="Murphy C."/>
            <person name="Pearson M."/>
            <person name="Poon T.W."/>
            <person name="Priest M."/>
            <person name="Roberts A."/>
            <person name="Saif S."/>
            <person name="Shea T."/>
            <person name="Sisk P."/>
            <person name="Sykes S."/>
            <person name="Wortman J."/>
            <person name="Nusbaum C."/>
            <person name="Birren B."/>
        </authorList>
    </citation>
    <scope>NUCLEOTIDE SEQUENCE [LARGE SCALE GENOMIC DNA]</scope>
    <source>
        <strain evidence="3">A-37</strain>
    </source>
</reference>
<feature type="compositionally biased region" description="Basic and acidic residues" evidence="1">
    <location>
        <begin position="204"/>
        <end position="234"/>
    </location>
</feature>
<keyword evidence="3" id="KW-1185">Reference proteome</keyword>
<feature type="compositionally biased region" description="Gly residues" evidence="1">
    <location>
        <begin position="484"/>
        <end position="505"/>
    </location>
</feature>
<feature type="compositionally biased region" description="Basic residues" evidence="1">
    <location>
        <begin position="235"/>
        <end position="247"/>
    </location>
</feature>
<feature type="region of interest" description="Disordered" evidence="1">
    <location>
        <begin position="49"/>
        <end position="95"/>
    </location>
</feature>
<accession>A0A182M6T1</accession>
<name>A0A182M6T1_9DIPT</name>
<dbReference type="STRING" id="139723.A0A182M6T1"/>
<feature type="compositionally biased region" description="Basic and acidic residues" evidence="1">
    <location>
        <begin position="251"/>
        <end position="266"/>
    </location>
</feature>
<protein>
    <submittedName>
        <fullName evidence="2">Uncharacterized protein</fullName>
    </submittedName>
</protein>
<dbReference type="EnsemblMetazoa" id="ACUA010892-RA">
    <property type="protein sequence ID" value="ACUA010892-PA"/>
    <property type="gene ID" value="ACUA010892"/>
</dbReference>
<sequence length="560" mass="59990">MAVTTAAIVQEKPALVVPHTLLATLPPPPPPPLPPAAAEVAVDEKKPIPTLALIEPEPEIPIKRYYGRRRGDESSSDEASTSGEDTNGDDRKPTIVPVLQVTEPTRADDTGSTGSVIKSSFETVQIKQEKLDPIEQSGAVPTGGSSGSTSLRFGKTVPGGTSAPEFKVGMGASTTTAGSGLSSKSVNPRDRLKRKMQILLNKQYKADKKAEIEKVERQIQQQQERDDEMRELALKLRRRQRELRHKYGTPESEHSKSHSSEEHSSDEGEDAAGKAQQPQQKPRFDQPPGEEGSISPRRLPLLVPPITSIPPPKMALHSRPPPALPATGGPPMGSGSGTGYRNSVVIERKPVLRSASNFSAQSGDHAGSGSYGGDYGGRLRRRDSPAQSVSSTATSRGYGGTGRGMSPSMNLRRGGAGAMTTGSRFDDRNRRRSPPATRYDRTRSKSRERMTTRDTTGQNSGAGGRGRRTDYSRTRGDHDRYQSGYGGGGQGQQSSGYSGGTGGSRYRGRRSRSGSRGRRSRSSERPTTRGNGGNSSGSGNVASGRQSNRSPKPIKKLVDY</sequence>
<dbReference type="EMBL" id="AXCM01007370">
    <property type="status" value="NOT_ANNOTATED_CDS"/>
    <property type="molecule type" value="Genomic_DNA"/>
</dbReference>
<feature type="compositionally biased region" description="Pro residues" evidence="1">
    <location>
        <begin position="307"/>
        <end position="324"/>
    </location>
</feature>
<feature type="compositionally biased region" description="Polar residues" evidence="1">
    <location>
        <begin position="385"/>
        <end position="395"/>
    </location>
</feature>
<dbReference type="AlphaFoldDB" id="A0A182M6T1"/>
<dbReference type="VEuPathDB" id="VectorBase:ACUA010892"/>
<dbReference type="Proteomes" id="UP000075883">
    <property type="component" value="Unassembled WGS sequence"/>
</dbReference>
<evidence type="ECO:0000313" key="2">
    <source>
        <dbReference type="EnsemblMetazoa" id="ACUA010892-PA"/>
    </source>
</evidence>
<evidence type="ECO:0000256" key="1">
    <source>
        <dbReference type="SAM" id="MobiDB-lite"/>
    </source>
</evidence>
<proteinExistence type="predicted"/>
<feature type="compositionally biased region" description="Polar residues" evidence="1">
    <location>
        <begin position="541"/>
        <end position="550"/>
    </location>
</feature>
<feature type="compositionally biased region" description="Low complexity" evidence="1">
    <location>
        <begin position="171"/>
        <end position="185"/>
    </location>
</feature>
<feature type="compositionally biased region" description="Basic and acidic residues" evidence="1">
    <location>
        <begin position="438"/>
        <end position="452"/>
    </location>
</feature>